<dbReference type="GO" id="GO:0016920">
    <property type="term" value="F:pyroglutamyl-peptidase activity"/>
    <property type="evidence" value="ECO:0007669"/>
    <property type="project" value="UniProtKB-EC"/>
</dbReference>
<evidence type="ECO:0000256" key="3">
    <source>
        <dbReference type="ARBA" id="ARBA00022670"/>
    </source>
</evidence>
<dbReference type="RefSeq" id="WP_188355042.1">
    <property type="nucleotide sequence ID" value="NZ_BMDH01000002.1"/>
</dbReference>
<dbReference type="CDD" id="cd00501">
    <property type="entry name" value="Peptidase_C15"/>
    <property type="match status" value="1"/>
</dbReference>
<dbReference type="PIRSF" id="PIRSF015592">
    <property type="entry name" value="Prld-crbxl_pptds"/>
    <property type="match status" value="1"/>
</dbReference>
<evidence type="ECO:0000256" key="5">
    <source>
        <dbReference type="ARBA" id="ARBA00022807"/>
    </source>
</evidence>
<dbReference type="EMBL" id="BMDH01000002">
    <property type="protein sequence ID" value="GGI13969.1"/>
    <property type="molecule type" value="Genomic_DNA"/>
</dbReference>
<comment type="catalytic activity">
    <reaction evidence="6">
        <text>Release of an N-terminal pyroglutamyl group from a polypeptide, the second amino acid generally not being Pro.</text>
        <dbReference type="EC" id="3.4.19.3"/>
    </reaction>
</comment>
<dbReference type="SUPFAM" id="SSF53182">
    <property type="entry name" value="Pyrrolidone carboxyl peptidase (pyroglutamate aminopeptidase)"/>
    <property type="match status" value="1"/>
</dbReference>
<dbReference type="InterPro" id="IPR000816">
    <property type="entry name" value="Peptidase_C15"/>
</dbReference>
<evidence type="ECO:0000313" key="7">
    <source>
        <dbReference type="EMBL" id="GGI13969.1"/>
    </source>
</evidence>
<evidence type="ECO:0000256" key="6">
    <source>
        <dbReference type="PROSITE-ProRule" id="PRU10077"/>
    </source>
</evidence>
<dbReference type="Pfam" id="PF01470">
    <property type="entry name" value="Peptidase_C15"/>
    <property type="match status" value="1"/>
</dbReference>
<evidence type="ECO:0000256" key="2">
    <source>
        <dbReference type="ARBA" id="ARBA00022490"/>
    </source>
</evidence>
<gene>
    <name evidence="7" type="primary">pcp</name>
    <name evidence="7" type="ORF">GCM10007377_08590</name>
</gene>
<dbReference type="PRINTS" id="PR00706">
    <property type="entry name" value="PYROGLUPTASE"/>
</dbReference>
<dbReference type="GO" id="GO:0006508">
    <property type="term" value="P:proteolysis"/>
    <property type="evidence" value="ECO:0007669"/>
    <property type="project" value="UniProtKB-KW"/>
</dbReference>
<dbReference type="EC" id="3.4.19.3" evidence="6"/>
<keyword evidence="5" id="KW-0788">Thiol protease</keyword>
<reference evidence="7" key="1">
    <citation type="journal article" date="2014" name="Int. J. Syst. Evol. Microbiol.">
        <title>Complete genome sequence of Corynebacterium casei LMG S-19264T (=DSM 44701T), isolated from a smear-ripened cheese.</title>
        <authorList>
            <consortium name="US DOE Joint Genome Institute (JGI-PGF)"/>
            <person name="Walter F."/>
            <person name="Albersmeier A."/>
            <person name="Kalinowski J."/>
            <person name="Ruckert C."/>
        </authorList>
    </citation>
    <scope>NUCLEOTIDE SEQUENCE</scope>
    <source>
        <strain evidence="7">CCM 8606</strain>
    </source>
</reference>
<dbReference type="InterPro" id="IPR033694">
    <property type="entry name" value="PGPEP1_Cys_AS"/>
</dbReference>
<comment type="caution">
    <text evidence="7">The sequence shown here is derived from an EMBL/GenBank/DDBJ whole genome shotgun (WGS) entry which is preliminary data.</text>
</comment>
<proteinExistence type="inferred from homology"/>
<evidence type="ECO:0000256" key="4">
    <source>
        <dbReference type="ARBA" id="ARBA00022801"/>
    </source>
</evidence>
<keyword evidence="2" id="KW-0963">Cytoplasm</keyword>
<organism evidence="7 8">
    <name type="scientific">Galliscardovia ingluviei</name>
    <dbReference type="NCBI Taxonomy" id="1769422"/>
    <lineage>
        <taxon>Bacteria</taxon>
        <taxon>Bacillati</taxon>
        <taxon>Actinomycetota</taxon>
        <taxon>Actinomycetes</taxon>
        <taxon>Bifidobacteriales</taxon>
        <taxon>Bifidobacteriaceae</taxon>
        <taxon>Galliscardovia</taxon>
    </lineage>
</organism>
<dbReference type="AlphaFoldDB" id="A0A8J3EYJ7"/>
<evidence type="ECO:0000313" key="8">
    <source>
        <dbReference type="Proteomes" id="UP000619536"/>
    </source>
</evidence>
<evidence type="ECO:0000256" key="1">
    <source>
        <dbReference type="ARBA" id="ARBA00006641"/>
    </source>
</evidence>
<protein>
    <recommendedName>
        <fullName evidence="6">Pyroglutamyl-peptidase I</fullName>
        <ecNumber evidence="6">3.4.19.3</ecNumber>
    </recommendedName>
</protein>
<comment type="similarity">
    <text evidence="1">Belongs to the peptidase C15 family.</text>
</comment>
<keyword evidence="4" id="KW-0378">Hydrolase</keyword>
<accession>A0A8J3EYJ7</accession>
<name>A0A8J3EYJ7_9BIFI</name>
<dbReference type="Proteomes" id="UP000619536">
    <property type="component" value="Unassembled WGS sequence"/>
</dbReference>
<dbReference type="GO" id="GO:0005829">
    <property type="term" value="C:cytosol"/>
    <property type="evidence" value="ECO:0007669"/>
    <property type="project" value="InterPro"/>
</dbReference>
<dbReference type="InterPro" id="IPR016125">
    <property type="entry name" value="Peptidase_C15-like"/>
</dbReference>
<feature type="active site" evidence="6">
    <location>
        <position position="150"/>
    </location>
</feature>
<reference evidence="7" key="2">
    <citation type="submission" date="2020-09" db="EMBL/GenBank/DDBJ databases">
        <authorList>
            <person name="Sun Q."/>
            <person name="Sedlacek I."/>
        </authorList>
    </citation>
    <scope>NUCLEOTIDE SEQUENCE</scope>
    <source>
        <strain evidence="7">CCM 8606</strain>
    </source>
</reference>
<keyword evidence="3" id="KW-0645">Protease</keyword>
<dbReference type="PROSITE" id="PS01334">
    <property type="entry name" value="PYRASE_CYS"/>
    <property type="match status" value="1"/>
</dbReference>
<dbReference type="Gene3D" id="3.40.630.20">
    <property type="entry name" value="Peptidase C15, pyroglutamyl peptidase I-like"/>
    <property type="match status" value="1"/>
</dbReference>
<dbReference type="PANTHER" id="PTHR23402">
    <property type="entry name" value="PROTEASE FAMILY C15 PYROGLUTAMYL-PEPTIDASE I-RELATED"/>
    <property type="match status" value="1"/>
</dbReference>
<dbReference type="PANTHER" id="PTHR23402:SF1">
    <property type="entry name" value="PYROGLUTAMYL-PEPTIDASE I"/>
    <property type="match status" value="1"/>
</dbReference>
<sequence>MRRMHVVVCGFEHYDGLDVNPCVEVVQALTTQEFAVPHEVSVEVVPVLLPTSFQHAWPKLREAVNSVHADIVLATGVKSRAHSVALERCATNLIDANRPDADNVQPRKVPIDANGPAAYWTRLPLRAIFHEYGTANIPAVLSSDAGTFVCNSLFYQLLHWNAEQDQCLSGFLSFPPVNAATEFSSGISIEQMISAGRIAVQQTLTYALRSHANEILE</sequence>
<dbReference type="InterPro" id="IPR036440">
    <property type="entry name" value="Peptidase_C15-like_sf"/>
</dbReference>
<keyword evidence="8" id="KW-1185">Reference proteome</keyword>